<evidence type="ECO:0000256" key="7">
    <source>
        <dbReference type="SAM" id="MobiDB-lite"/>
    </source>
</evidence>
<dbReference type="InterPro" id="IPR003595">
    <property type="entry name" value="Tyr_Pase_cat"/>
</dbReference>
<dbReference type="GO" id="GO:0005886">
    <property type="term" value="C:plasma membrane"/>
    <property type="evidence" value="ECO:0007669"/>
    <property type="project" value="TreeGrafter"/>
</dbReference>
<dbReference type="InterPro" id="IPR029021">
    <property type="entry name" value="Prot-tyrosine_phosphatase-like"/>
</dbReference>
<evidence type="ECO:0000256" key="1">
    <source>
        <dbReference type="ARBA" id="ARBA00013064"/>
    </source>
</evidence>
<keyword evidence="2" id="KW-0597">Phosphoprotein</keyword>
<dbReference type="Gene3D" id="3.90.190.10">
    <property type="entry name" value="Protein tyrosine phosphatase superfamily"/>
    <property type="match status" value="1"/>
</dbReference>
<dbReference type="PROSITE" id="PS00383">
    <property type="entry name" value="TYR_PHOSPHATASE_1"/>
    <property type="match status" value="1"/>
</dbReference>
<dbReference type="SUPFAM" id="SSF52799">
    <property type="entry name" value="(Phosphotyrosine protein) phosphatases II"/>
    <property type="match status" value="1"/>
</dbReference>
<feature type="compositionally biased region" description="Basic and acidic residues" evidence="7">
    <location>
        <begin position="1"/>
        <end position="51"/>
    </location>
</feature>
<evidence type="ECO:0000256" key="2">
    <source>
        <dbReference type="ARBA" id="ARBA00022553"/>
    </source>
</evidence>
<reference evidence="10" key="2">
    <citation type="submission" date="2025-08" db="UniProtKB">
        <authorList>
            <consortium name="Ensembl"/>
        </authorList>
    </citation>
    <scope>IDENTIFICATION</scope>
</reference>
<dbReference type="FunFam" id="3.90.190.10:FF:000020">
    <property type="entry name" value="Tyrosine-protein phosphatase non-receptor type 5"/>
    <property type="match status" value="1"/>
</dbReference>
<evidence type="ECO:0000256" key="6">
    <source>
        <dbReference type="PIRSR" id="PIRSR608356-51"/>
    </source>
</evidence>
<evidence type="ECO:0000256" key="5">
    <source>
        <dbReference type="PIRSR" id="PIRSR608356-50"/>
    </source>
</evidence>
<dbReference type="KEGG" id="sfm:108931254"/>
<proteinExistence type="predicted"/>
<dbReference type="GO" id="GO:0019901">
    <property type="term" value="F:protein kinase binding"/>
    <property type="evidence" value="ECO:0007669"/>
    <property type="project" value="TreeGrafter"/>
</dbReference>
<dbReference type="EC" id="3.1.3.48" evidence="1"/>
<dbReference type="GO" id="GO:0030054">
    <property type="term" value="C:cell junction"/>
    <property type="evidence" value="ECO:0007669"/>
    <property type="project" value="TreeGrafter"/>
</dbReference>
<keyword evidence="4" id="KW-0904">Protein phosphatase</keyword>
<keyword evidence="3" id="KW-0378">Hydrolase</keyword>
<feature type="compositionally biased region" description="Basic and acidic residues" evidence="7">
    <location>
        <begin position="84"/>
        <end position="99"/>
    </location>
</feature>
<dbReference type="Ensembl" id="ENSSFOT00015077407.1">
    <property type="protein sequence ID" value="ENSSFOP00015040555.1"/>
    <property type="gene ID" value="ENSSFOG00015028481.1"/>
</dbReference>
<dbReference type="Proteomes" id="UP000694397">
    <property type="component" value="Chromosome 2"/>
</dbReference>
<organism evidence="10 11">
    <name type="scientific">Scleropages formosus</name>
    <name type="common">Asian bonytongue</name>
    <name type="synonym">Osteoglossum formosum</name>
    <dbReference type="NCBI Taxonomy" id="113540"/>
    <lineage>
        <taxon>Eukaryota</taxon>
        <taxon>Metazoa</taxon>
        <taxon>Chordata</taxon>
        <taxon>Craniata</taxon>
        <taxon>Vertebrata</taxon>
        <taxon>Euteleostomi</taxon>
        <taxon>Actinopterygii</taxon>
        <taxon>Neopterygii</taxon>
        <taxon>Teleostei</taxon>
        <taxon>Osteoglossocephala</taxon>
        <taxon>Osteoglossomorpha</taxon>
        <taxon>Osteoglossiformes</taxon>
        <taxon>Osteoglossidae</taxon>
        <taxon>Scleropages</taxon>
    </lineage>
</organism>
<dbReference type="AlphaFoldDB" id="A0A8C9SK59"/>
<dbReference type="PRINTS" id="PR01778">
    <property type="entry name" value="KIMPTPASE"/>
</dbReference>
<feature type="active site" description="Phosphocysteine intermediate" evidence="5">
    <location>
        <position position="411"/>
    </location>
</feature>
<sequence length="492" mass="55004">MEQRRSSTNSADHRKEPLTCSDKDQSKESPSESDEYQHKEPPCRSDKEQSKESPSPSDTNQSKDSPGDSDTEQPKGFLANSKYQTKEAPFRCDTDHPEDVLSPSDTDQPSNPSSPTDTDQHSEPPSPSDMDPSSSPAQRSSTAVCLRMVGSRKQPRLQERRGSNVSLVLDVSTLGTVEPMCTISTPRDTILHLLRTSKRPLVATELQEASRQIHILDQEYQKIPPNFVNASELDVPGHALKDRYKSILPNPETRVCLQGDRTEAEDGTYINANYIRGFGGAPKSYIATQGPMTNTLGDFWEMVWQEESTIIVMITELKDKKEKCVRYWPEHRSQYGRVSVEVISEQLCDGYTVRELTVQVGSDSRWVRHYWYSLWLDHQIPECADTLLRLVLDVQAHKRTLSKSGPTIVHCSAGIGRTGCFIACSVGCEQLQRDGEVDILGIVCQLRLDRGGMIQTSEQYQFVYSALALYSQKLSASTEPTAGLSDRPHSSC</sequence>
<feature type="region of interest" description="Disordered" evidence="7">
    <location>
        <begin position="1"/>
        <end position="143"/>
    </location>
</feature>
<feature type="compositionally biased region" description="Polar residues" evidence="7">
    <location>
        <begin position="103"/>
        <end position="117"/>
    </location>
</feature>
<dbReference type="PROSITE" id="PS50055">
    <property type="entry name" value="TYR_PHOSPHATASE_PTP"/>
    <property type="match status" value="1"/>
</dbReference>
<feature type="binding site" evidence="6">
    <location>
        <begin position="411"/>
        <end position="417"/>
    </location>
    <ligand>
        <name>substrate</name>
    </ligand>
</feature>
<feature type="binding site" evidence="6">
    <location>
        <position position="377"/>
    </location>
    <ligand>
        <name>substrate</name>
    </ligand>
</feature>
<feature type="domain" description="Tyrosine-protein phosphatase" evidence="8">
    <location>
        <begin position="216"/>
        <end position="470"/>
    </location>
</feature>
<dbReference type="PANTHER" id="PTHR46198">
    <property type="entry name" value="PROTEIN-TYROSINE-PHOSPHATASE"/>
    <property type="match status" value="1"/>
</dbReference>
<dbReference type="GO" id="GO:0007165">
    <property type="term" value="P:signal transduction"/>
    <property type="evidence" value="ECO:0007669"/>
    <property type="project" value="TreeGrafter"/>
</dbReference>
<dbReference type="InterPro" id="IPR008356">
    <property type="entry name" value="Tyr_Pase_KIM-con"/>
</dbReference>
<evidence type="ECO:0000259" key="9">
    <source>
        <dbReference type="PROSITE" id="PS50056"/>
    </source>
</evidence>
<evidence type="ECO:0000256" key="4">
    <source>
        <dbReference type="ARBA" id="ARBA00022912"/>
    </source>
</evidence>
<dbReference type="PRINTS" id="PR00700">
    <property type="entry name" value="PRTYPHPHTASE"/>
</dbReference>
<evidence type="ECO:0000313" key="11">
    <source>
        <dbReference type="Proteomes" id="UP000694397"/>
    </source>
</evidence>
<evidence type="ECO:0000313" key="10">
    <source>
        <dbReference type="Ensembl" id="ENSSFOP00015040555.1"/>
    </source>
</evidence>
<feature type="binding site" evidence="6">
    <location>
        <position position="455"/>
    </location>
    <ligand>
        <name>substrate</name>
    </ligand>
</feature>
<accession>A0A8C9SK59</accession>
<evidence type="ECO:0000259" key="8">
    <source>
        <dbReference type="PROSITE" id="PS50055"/>
    </source>
</evidence>
<dbReference type="InterPro" id="IPR016130">
    <property type="entry name" value="Tyr_Pase_AS"/>
</dbReference>
<keyword evidence="11" id="KW-1185">Reference proteome</keyword>
<dbReference type="SMART" id="SM00404">
    <property type="entry name" value="PTPc_motif"/>
    <property type="match status" value="1"/>
</dbReference>
<reference evidence="10 11" key="1">
    <citation type="submission" date="2019-04" db="EMBL/GenBank/DDBJ databases">
        <authorList>
            <consortium name="Wellcome Sanger Institute Data Sharing"/>
        </authorList>
    </citation>
    <scope>NUCLEOTIDE SEQUENCE [LARGE SCALE GENOMIC DNA]</scope>
</reference>
<feature type="domain" description="Tyrosine specific protein phosphatases" evidence="9">
    <location>
        <begin position="385"/>
        <end position="461"/>
    </location>
</feature>
<reference evidence="10" key="3">
    <citation type="submission" date="2025-09" db="UniProtKB">
        <authorList>
            <consortium name="Ensembl"/>
        </authorList>
    </citation>
    <scope>IDENTIFICATION</scope>
</reference>
<dbReference type="OrthoDB" id="9993594at2759"/>
<dbReference type="PANTHER" id="PTHR46198:SF3">
    <property type="entry name" value="PROTEIN-TYROSINE-PHOSPHATASE"/>
    <property type="match status" value="1"/>
</dbReference>
<gene>
    <name evidence="10" type="primary">ptpn7</name>
</gene>
<feature type="compositionally biased region" description="Polar residues" evidence="7">
    <location>
        <begin position="52"/>
        <end position="64"/>
    </location>
</feature>
<name>A0A8C9SK59_SCLFO</name>
<dbReference type="InterPro" id="IPR000242">
    <property type="entry name" value="PTP_cat"/>
</dbReference>
<evidence type="ECO:0000256" key="3">
    <source>
        <dbReference type="ARBA" id="ARBA00022801"/>
    </source>
</evidence>
<dbReference type="Pfam" id="PF00102">
    <property type="entry name" value="Y_phosphatase"/>
    <property type="match status" value="1"/>
</dbReference>
<dbReference type="SMART" id="SM00194">
    <property type="entry name" value="PTPc"/>
    <property type="match status" value="1"/>
</dbReference>
<protein>
    <recommendedName>
        <fullName evidence="1">protein-tyrosine-phosphatase</fullName>
        <ecNumber evidence="1">3.1.3.48</ecNumber>
    </recommendedName>
</protein>
<dbReference type="GO" id="GO:0005829">
    <property type="term" value="C:cytosol"/>
    <property type="evidence" value="ECO:0007669"/>
    <property type="project" value="TreeGrafter"/>
</dbReference>
<dbReference type="GO" id="GO:0004725">
    <property type="term" value="F:protein tyrosine phosphatase activity"/>
    <property type="evidence" value="ECO:0007669"/>
    <property type="project" value="UniProtKB-EC"/>
</dbReference>
<dbReference type="PROSITE" id="PS50056">
    <property type="entry name" value="TYR_PHOSPHATASE_2"/>
    <property type="match status" value="1"/>
</dbReference>
<dbReference type="GeneTree" id="ENSGT00940000157212"/>
<dbReference type="InterPro" id="IPR000387">
    <property type="entry name" value="Tyr_Pase_dom"/>
</dbReference>